<proteinExistence type="predicted"/>
<organism evidence="1 2">
    <name type="scientific">Mariniplasma anaerobium</name>
    <dbReference type="NCBI Taxonomy" id="2735436"/>
    <lineage>
        <taxon>Bacteria</taxon>
        <taxon>Bacillati</taxon>
        <taxon>Mycoplasmatota</taxon>
        <taxon>Mollicutes</taxon>
        <taxon>Acholeplasmatales</taxon>
        <taxon>Acholeplasmataceae</taxon>
        <taxon>Mariniplasma</taxon>
    </lineage>
</organism>
<accession>A0A7U9XV06</accession>
<dbReference type="RefSeq" id="WP_176239088.1">
    <property type="nucleotide sequence ID" value="NZ_AP024412.1"/>
</dbReference>
<name>A0A7U9XV06_9MOLU</name>
<evidence type="ECO:0000313" key="1">
    <source>
        <dbReference type="EMBL" id="BCR35215.1"/>
    </source>
</evidence>
<sequence length="72" mass="8235">MKKLLLFVLLKLIGFLTFCQRKLEYAATNITLDGNVVCNQKSEDVARCIKHVGLDKKIEFTVMLLVILVFFS</sequence>
<dbReference type="Proteomes" id="UP000620133">
    <property type="component" value="Chromosome"/>
</dbReference>
<protein>
    <submittedName>
        <fullName evidence="1">Uncharacterized protein</fullName>
    </submittedName>
</protein>
<dbReference type="EMBL" id="AP024412">
    <property type="protein sequence ID" value="BCR35215.1"/>
    <property type="molecule type" value="Genomic_DNA"/>
</dbReference>
<evidence type="ECO:0000313" key="2">
    <source>
        <dbReference type="Proteomes" id="UP000620133"/>
    </source>
</evidence>
<dbReference type="AlphaFoldDB" id="A0A7U9XV06"/>
<keyword evidence="2" id="KW-1185">Reference proteome</keyword>
<reference evidence="1" key="1">
    <citation type="submission" date="2021-01" db="EMBL/GenBank/DDBJ databases">
        <title>Draft genome sequence of Acholeplasmataceae bacterium strain Mahy22.</title>
        <authorList>
            <person name="Watanabe M."/>
            <person name="Kojima H."/>
            <person name="Fukui M."/>
        </authorList>
    </citation>
    <scope>NUCLEOTIDE SEQUENCE</scope>
    <source>
        <strain evidence="1">Mahy22</strain>
    </source>
</reference>
<gene>
    <name evidence="1" type="ORF">MPAN_001080</name>
</gene>
<dbReference type="KEGG" id="manr:MPAN_001080"/>